<dbReference type="OrthoDB" id="5297827at2"/>
<sequence length="102" mass="10734">MRTQLVTPLVLALLATGAALTAQAASTANLQAQAKLDMQHARAIALKTYPGHIVKQELEREPGGSGLRYSFDITAANVTHEVGVDAHTGKVLENSIEGADND</sequence>
<feature type="domain" description="PepSY" evidence="2">
    <location>
        <begin position="35"/>
        <end position="93"/>
    </location>
</feature>
<gene>
    <name evidence="3" type="ORF">B1991_18390</name>
</gene>
<feature type="signal peptide" evidence="1">
    <location>
        <begin position="1"/>
        <end position="24"/>
    </location>
</feature>
<name>A0A4S3K5K7_9GAMM</name>
<dbReference type="InterPro" id="IPR025711">
    <property type="entry name" value="PepSY"/>
</dbReference>
<keyword evidence="4" id="KW-1185">Reference proteome</keyword>
<dbReference type="RefSeq" id="WP_136260132.1">
    <property type="nucleotide sequence ID" value="NZ_MWIO01000099.1"/>
</dbReference>
<keyword evidence="1" id="KW-0732">Signal</keyword>
<dbReference type="EMBL" id="MWIO01000099">
    <property type="protein sequence ID" value="THD03409.1"/>
    <property type="molecule type" value="Genomic_DNA"/>
</dbReference>
<reference evidence="3 4" key="1">
    <citation type="submission" date="2017-02" db="EMBL/GenBank/DDBJ databases">
        <title>Whole genome sequencing of Rhodanobacter lindaniclasticus DSM 17932.</title>
        <authorList>
            <person name="Kumar S."/>
            <person name="Patil P."/>
            <person name="Patil P.B."/>
        </authorList>
    </citation>
    <scope>NUCLEOTIDE SEQUENCE [LARGE SCALE GENOMIC DNA]</scope>
    <source>
        <strain evidence="3 4">DSM 17932</strain>
    </source>
</reference>
<dbReference type="Pfam" id="PF03413">
    <property type="entry name" value="PepSY"/>
    <property type="match status" value="1"/>
</dbReference>
<protein>
    <submittedName>
        <fullName evidence="3">Peptidase M4</fullName>
    </submittedName>
</protein>
<evidence type="ECO:0000259" key="2">
    <source>
        <dbReference type="Pfam" id="PF03413"/>
    </source>
</evidence>
<proteinExistence type="predicted"/>
<dbReference type="Gene3D" id="3.10.450.40">
    <property type="match status" value="1"/>
</dbReference>
<dbReference type="AlphaFoldDB" id="A0A4S3K5K7"/>
<evidence type="ECO:0000313" key="4">
    <source>
        <dbReference type="Proteomes" id="UP000306317"/>
    </source>
</evidence>
<evidence type="ECO:0000313" key="3">
    <source>
        <dbReference type="EMBL" id="THD03409.1"/>
    </source>
</evidence>
<organism evidence="3 4">
    <name type="scientific">Rhodanobacter lindaniclasticus</name>
    <dbReference type="NCBI Taxonomy" id="75310"/>
    <lineage>
        <taxon>Bacteria</taxon>
        <taxon>Pseudomonadati</taxon>
        <taxon>Pseudomonadota</taxon>
        <taxon>Gammaproteobacteria</taxon>
        <taxon>Lysobacterales</taxon>
        <taxon>Rhodanobacteraceae</taxon>
        <taxon>Rhodanobacter</taxon>
    </lineage>
</organism>
<evidence type="ECO:0000256" key="1">
    <source>
        <dbReference type="SAM" id="SignalP"/>
    </source>
</evidence>
<comment type="caution">
    <text evidence="3">The sequence shown here is derived from an EMBL/GenBank/DDBJ whole genome shotgun (WGS) entry which is preliminary data.</text>
</comment>
<feature type="chain" id="PRO_5020759887" evidence="1">
    <location>
        <begin position="25"/>
        <end position="102"/>
    </location>
</feature>
<dbReference type="Proteomes" id="UP000306317">
    <property type="component" value="Unassembled WGS sequence"/>
</dbReference>
<accession>A0A4S3K5K7</accession>